<dbReference type="AlphaFoldDB" id="A0A9P4HC77"/>
<keyword evidence="2" id="KW-0472">Membrane</keyword>
<dbReference type="Proteomes" id="UP000799777">
    <property type="component" value="Unassembled WGS sequence"/>
</dbReference>
<organism evidence="3 4">
    <name type="scientific">Setomelanomma holmii</name>
    <dbReference type="NCBI Taxonomy" id="210430"/>
    <lineage>
        <taxon>Eukaryota</taxon>
        <taxon>Fungi</taxon>
        <taxon>Dikarya</taxon>
        <taxon>Ascomycota</taxon>
        <taxon>Pezizomycotina</taxon>
        <taxon>Dothideomycetes</taxon>
        <taxon>Pleosporomycetidae</taxon>
        <taxon>Pleosporales</taxon>
        <taxon>Pleosporineae</taxon>
        <taxon>Phaeosphaeriaceae</taxon>
        <taxon>Setomelanomma</taxon>
    </lineage>
</organism>
<feature type="coiled-coil region" evidence="1">
    <location>
        <begin position="249"/>
        <end position="276"/>
    </location>
</feature>
<protein>
    <submittedName>
        <fullName evidence="3">Uncharacterized protein</fullName>
    </submittedName>
</protein>
<proteinExistence type="predicted"/>
<dbReference type="EMBL" id="ML978179">
    <property type="protein sequence ID" value="KAF2031579.1"/>
    <property type="molecule type" value="Genomic_DNA"/>
</dbReference>
<keyword evidence="1" id="KW-0175">Coiled coil</keyword>
<reference evidence="3" key="1">
    <citation type="journal article" date="2020" name="Stud. Mycol.">
        <title>101 Dothideomycetes genomes: a test case for predicting lifestyles and emergence of pathogens.</title>
        <authorList>
            <person name="Haridas S."/>
            <person name="Albert R."/>
            <person name="Binder M."/>
            <person name="Bloem J."/>
            <person name="Labutti K."/>
            <person name="Salamov A."/>
            <person name="Andreopoulos B."/>
            <person name="Baker S."/>
            <person name="Barry K."/>
            <person name="Bills G."/>
            <person name="Bluhm B."/>
            <person name="Cannon C."/>
            <person name="Castanera R."/>
            <person name="Culley D."/>
            <person name="Daum C."/>
            <person name="Ezra D."/>
            <person name="Gonzalez J."/>
            <person name="Henrissat B."/>
            <person name="Kuo A."/>
            <person name="Liang C."/>
            <person name="Lipzen A."/>
            <person name="Lutzoni F."/>
            <person name="Magnuson J."/>
            <person name="Mondo S."/>
            <person name="Nolan M."/>
            <person name="Ohm R."/>
            <person name="Pangilinan J."/>
            <person name="Park H.-J."/>
            <person name="Ramirez L."/>
            <person name="Alfaro M."/>
            <person name="Sun H."/>
            <person name="Tritt A."/>
            <person name="Yoshinaga Y."/>
            <person name="Zwiers L.-H."/>
            <person name="Turgeon B."/>
            <person name="Goodwin S."/>
            <person name="Spatafora J."/>
            <person name="Crous P."/>
            <person name="Grigoriev I."/>
        </authorList>
    </citation>
    <scope>NUCLEOTIDE SEQUENCE</scope>
    <source>
        <strain evidence="3">CBS 110217</strain>
    </source>
</reference>
<comment type="caution">
    <text evidence="3">The sequence shown here is derived from an EMBL/GenBank/DDBJ whole genome shotgun (WGS) entry which is preliminary data.</text>
</comment>
<evidence type="ECO:0000313" key="4">
    <source>
        <dbReference type="Proteomes" id="UP000799777"/>
    </source>
</evidence>
<evidence type="ECO:0000313" key="3">
    <source>
        <dbReference type="EMBL" id="KAF2031579.1"/>
    </source>
</evidence>
<evidence type="ECO:0000256" key="1">
    <source>
        <dbReference type="SAM" id="Coils"/>
    </source>
</evidence>
<sequence length="458" mass="52800">MDLAIQAGQYLVNHDMFWGLGFGTVLAFPQMAKYIEPIFCPAKPGGHDIRSYFSSPDGLGMIIGRPPTTVTISMTATETATTTVQGPTNKPSTKWTTTMKEKTSWRTKTKTDTVPSLVTTTVLKLTTLLETTTTTEHHTNTEYSRTLMLTTPHTTTSWLPKTTVTRTEWQRLTVIEFGIARPAVQTVYSDWRAPIIPFSTKFFERVLGSAIVLFLLGVSLFLAALVFGLSKRLRNWNSEEWYQHYKAKMRKSIDDKNLAEEERNNTQRDLARAKKELITRKIQYIANNEDRKKRDTALQRLRDTIVELEQMPPTLVPGFCWQNLESDTNFPATLDLWKRTRASHEKKLRKQIFKERNITLESEELCKDKIKEFEKIIRNGRDEAEETGSWEPALRKRIEELKVEIFVCKASEKRLRGFFEVLRASQGTRDDIIKARDETIEALRAEIARRNQLDDTNQ</sequence>
<keyword evidence="2" id="KW-0812">Transmembrane</keyword>
<feature type="transmembrane region" description="Helical" evidence="2">
    <location>
        <begin position="206"/>
        <end position="229"/>
    </location>
</feature>
<keyword evidence="4" id="KW-1185">Reference proteome</keyword>
<evidence type="ECO:0000256" key="2">
    <source>
        <dbReference type="SAM" id="Phobius"/>
    </source>
</evidence>
<gene>
    <name evidence="3" type="ORF">EK21DRAFT_110708</name>
</gene>
<name>A0A9P4HC77_9PLEO</name>
<keyword evidence="2" id="KW-1133">Transmembrane helix</keyword>
<accession>A0A9P4HC77</accession>